<feature type="region of interest" description="Disordered" evidence="1">
    <location>
        <begin position="65"/>
        <end position="91"/>
    </location>
</feature>
<name>A0A9D5C333_9LILI</name>
<proteinExistence type="predicted"/>
<dbReference type="Proteomes" id="UP001085076">
    <property type="component" value="Miscellaneous, Linkage group lg08"/>
</dbReference>
<keyword evidence="3" id="KW-1185">Reference proteome</keyword>
<dbReference type="EMBL" id="JAGGNH010000008">
    <property type="protein sequence ID" value="KAJ0965690.1"/>
    <property type="molecule type" value="Genomic_DNA"/>
</dbReference>
<reference evidence="2" key="1">
    <citation type="submission" date="2021-03" db="EMBL/GenBank/DDBJ databases">
        <authorList>
            <person name="Li Z."/>
            <person name="Yang C."/>
        </authorList>
    </citation>
    <scope>NUCLEOTIDE SEQUENCE</scope>
    <source>
        <strain evidence="2">Dzin_1.0</strain>
        <tissue evidence="2">Leaf</tissue>
    </source>
</reference>
<reference evidence="2" key="2">
    <citation type="journal article" date="2022" name="Hortic Res">
        <title>The genome of Dioscorea zingiberensis sheds light on the biosynthesis, origin and evolution of the medicinally important diosgenin saponins.</title>
        <authorList>
            <person name="Li Y."/>
            <person name="Tan C."/>
            <person name="Li Z."/>
            <person name="Guo J."/>
            <person name="Li S."/>
            <person name="Chen X."/>
            <person name="Wang C."/>
            <person name="Dai X."/>
            <person name="Yang H."/>
            <person name="Song W."/>
            <person name="Hou L."/>
            <person name="Xu J."/>
            <person name="Tong Z."/>
            <person name="Xu A."/>
            <person name="Yuan X."/>
            <person name="Wang W."/>
            <person name="Yang Q."/>
            <person name="Chen L."/>
            <person name="Sun Z."/>
            <person name="Wang K."/>
            <person name="Pan B."/>
            <person name="Chen J."/>
            <person name="Bao Y."/>
            <person name="Liu F."/>
            <person name="Qi X."/>
            <person name="Gang D.R."/>
            <person name="Wen J."/>
            <person name="Li J."/>
        </authorList>
    </citation>
    <scope>NUCLEOTIDE SEQUENCE</scope>
    <source>
        <strain evidence="2">Dzin_1.0</strain>
    </source>
</reference>
<dbReference type="PANTHER" id="PTHR36811:SF2">
    <property type="entry name" value="OS08G0444440 PROTEIN"/>
    <property type="match status" value="1"/>
</dbReference>
<dbReference type="AlphaFoldDB" id="A0A9D5C333"/>
<evidence type="ECO:0000313" key="3">
    <source>
        <dbReference type="Proteomes" id="UP001085076"/>
    </source>
</evidence>
<sequence>MEHRELRVSKAIVSRVSFEKMGKNESMRARRKEAKRSRRRVAKGLATAVVEYLISDSYFYAPLIDPMPANPSPPDDKIRSPPPNPKDGVPVVHLQKLLVK</sequence>
<evidence type="ECO:0000313" key="2">
    <source>
        <dbReference type="EMBL" id="KAJ0965690.1"/>
    </source>
</evidence>
<protein>
    <submittedName>
        <fullName evidence="2">Uncharacterized protein</fullName>
    </submittedName>
</protein>
<comment type="caution">
    <text evidence="2">The sequence shown here is derived from an EMBL/GenBank/DDBJ whole genome shotgun (WGS) entry which is preliminary data.</text>
</comment>
<gene>
    <name evidence="2" type="ORF">J5N97_026828</name>
</gene>
<dbReference type="PANTHER" id="PTHR36811">
    <property type="entry name" value="OS08G0444440 PROTEIN"/>
    <property type="match status" value="1"/>
</dbReference>
<accession>A0A9D5C333</accession>
<organism evidence="2 3">
    <name type="scientific">Dioscorea zingiberensis</name>
    <dbReference type="NCBI Taxonomy" id="325984"/>
    <lineage>
        <taxon>Eukaryota</taxon>
        <taxon>Viridiplantae</taxon>
        <taxon>Streptophyta</taxon>
        <taxon>Embryophyta</taxon>
        <taxon>Tracheophyta</taxon>
        <taxon>Spermatophyta</taxon>
        <taxon>Magnoliopsida</taxon>
        <taxon>Liliopsida</taxon>
        <taxon>Dioscoreales</taxon>
        <taxon>Dioscoreaceae</taxon>
        <taxon>Dioscorea</taxon>
    </lineage>
</organism>
<evidence type="ECO:0000256" key="1">
    <source>
        <dbReference type="SAM" id="MobiDB-lite"/>
    </source>
</evidence>